<dbReference type="EMBL" id="MSFO01000003">
    <property type="protein sequence ID" value="PLB50858.1"/>
    <property type="molecule type" value="Genomic_DNA"/>
</dbReference>
<dbReference type="PANTHER" id="PTHR38790:SF9">
    <property type="entry name" value="F-BOX DOMAIN-CONTAINING PROTEIN"/>
    <property type="match status" value="1"/>
</dbReference>
<dbReference type="Pfam" id="PF24864">
    <property type="entry name" value="DUF7730"/>
    <property type="match status" value="1"/>
</dbReference>
<evidence type="ECO:0000313" key="2">
    <source>
        <dbReference type="EMBL" id="PLB50858.1"/>
    </source>
</evidence>
<keyword evidence="3" id="KW-1185">Reference proteome</keyword>
<dbReference type="GeneID" id="36562334"/>
<dbReference type="OrthoDB" id="4757095at2759"/>
<dbReference type="AlphaFoldDB" id="A0A2I2GD83"/>
<dbReference type="InterPro" id="IPR056632">
    <property type="entry name" value="DUF7730"/>
</dbReference>
<organism evidence="2 3">
    <name type="scientific">Aspergillus steynii IBT 23096</name>
    <dbReference type="NCBI Taxonomy" id="1392250"/>
    <lineage>
        <taxon>Eukaryota</taxon>
        <taxon>Fungi</taxon>
        <taxon>Dikarya</taxon>
        <taxon>Ascomycota</taxon>
        <taxon>Pezizomycotina</taxon>
        <taxon>Eurotiomycetes</taxon>
        <taxon>Eurotiomycetidae</taxon>
        <taxon>Eurotiales</taxon>
        <taxon>Aspergillaceae</taxon>
        <taxon>Aspergillus</taxon>
        <taxon>Aspergillus subgen. Circumdati</taxon>
    </lineage>
</organism>
<protein>
    <recommendedName>
        <fullName evidence="1">DUF7730 domain-containing protein</fullName>
    </recommendedName>
</protein>
<dbReference type="VEuPathDB" id="FungiDB:P170DRAFT_508954"/>
<comment type="caution">
    <text evidence="2">The sequence shown here is derived from an EMBL/GenBank/DDBJ whole genome shotgun (WGS) entry which is preliminary data.</text>
</comment>
<name>A0A2I2GD83_9EURO</name>
<dbReference type="Proteomes" id="UP000234275">
    <property type="component" value="Unassembled WGS sequence"/>
</dbReference>
<proteinExistence type="predicted"/>
<evidence type="ECO:0000259" key="1">
    <source>
        <dbReference type="Pfam" id="PF24864"/>
    </source>
</evidence>
<dbReference type="PANTHER" id="PTHR38790">
    <property type="entry name" value="2EXR DOMAIN-CONTAINING PROTEIN-RELATED"/>
    <property type="match status" value="1"/>
</dbReference>
<sequence>MHLMEIVFKLAFFFVPDANVPRAIRKKRKANAPKPLPLGRKRALSISSDIDKVSFVEIQLEEQKGSTRKQYMCSQQQSNFLTLLPLEIRRKIWSFCVGNMDLHLVREAKKLVAIQCLGEEEESRWPPCAHLCWGQPSRAFPGYHGICPGYLLDTNGCPLFPDPIPLLQTCRMIYSEAIPMLYHENTFRFNHIDTILSLSQTILPSRLNLIRTVHLAYAFPVLMYGEDKSENAVPPYDAATWEETCRILANMAGLRELYMHLGGSLLYHEIHEVLGPLHHIQQTDVFELFVGIRQDPTKVYQMDNKPFKFVSLNVDTGRGWFCCR</sequence>
<feature type="domain" description="DUF7730" evidence="1">
    <location>
        <begin position="74"/>
        <end position="290"/>
    </location>
</feature>
<dbReference type="STRING" id="1392250.A0A2I2GD83"/>
<gene>
    <name evidence="2" type="ORF">P170DRAFT_508954</name>
</gene>
<dbReference type="RefSeq" id="XP_024706160.1">
    <property type="nucleotide sequence ID" value="XM_024854628.1"/>
</dbReference>
<evidence type="ECO:0000313" key="3">
    <source>
        <dbReference type="Proteomes" id="UP000234275"/>
    </source>
</evidence>
<reference evidence="2 3" key="1">
    <citation type="submission" date="2016-12" db="EMBL/GenBank/DDBJ databases">
        <title>The genomes of Aspergillus section Nigri reveals drivers in fungal speciation.</title>
        <authorList>
            <consortium name="DOE Joint Genome Institute"/>
            <person name="Vesth T.C."/>
            <person name="Nybo J."/>
            <person name="Theobald S."/>
            <person name="Brandl J."/>
            <person name="Frisvad J.C."/>
            <person name="Nielsen K.F."/>
            <person name="Lyhne E.K."/>
            <person name="Kogle M.E."/>
            <person name="Kuo A."/>
            <person name="Riley R."/>
            <person name="Clum A."/>
            <person name="Nolan M."/>
            <person name="Lipzen A."/>
            <person name="Salamov A."/>
            <person name="Henrissat B."/>
            <person name="Wiebenga A."/>
            <person name="De Vries R.P."/>
            <person name="Grigoriev I.V."/>
            <person name="Mortensen U.H."/>
            <person name="Andersen M.R."/>
            <person name="Baker S.E."/>
        </authorList>
    </citation>
    <scope>NUCLEOTIDE SEQUENCE [LARGE SCALE GENOMIC DNA]</scope>
    <source>
        <strain evidence="2 3">IBT 23096</strain>
    </source>
</reference>
<accession>A0A2I2GD83</accession>